<keyword evidence="14 18" id="KW-0442">Lipid degradation</keyword>
<evidence type="ECO:0000256" key="14">
    <source>
        <dbReference type="ARBA" id="ARBA00022963"/>
    </source>
</evidence>
<keyword evidence="15 18" id="KW-0443">Lipid metabolism</keyword>
<keyword evidence="13 18" id="KW-0106">Calcium</keyword>
<evidence type="ECO:0000256" key="8">
    <source>
        <dbReference type="ARBA" id="ARBA00022452"/>
    </source>
</evidence>
<evidence type="ECO:0000256" key="9">
    <source>
        <dbReference type="ARBA" id="ARBA00022692"/>
    </source>
</evidence>
<keyword evidence="9" id="KW-0812">Transmembrane</keyword>
<evidence type="ECO:0000256" key="1">
    <source>
        <dbReference type="ARBA" id="ARBA00000111"/>
    </source>
</evidence>
<comment type="catalytic activity">
    <reaction evidence="1 18">
        <text>a 1,2-diacyl-sn-glycero-3-phosphocholine + H2O = a 2-acyl-sn-glycero-3-phosphocholine + a fatty acid + H(+)</text>
        <dbReference type="Rhea" id="RHEA:18689"/>
        <dbReference type="ChEBI" id="CHEBI:15377"/>
        <dbReference type="ChEBI" id="CHEBI:15378"/>
        <dbReference type="ChEBI" id="CHEBI:28868"/>
        <dbReference type="ChEBI" id="CHEBI:57643"/>
        <dbReference type="ChEBI" id="CHEBI:57875"/>
        <dbReference type="EC" id="3.1.1.32"/>
    </reaction>
</comment>
<proteinExistence type="inferred from homology"/>
<evidence type="ECO:0000256" key="4">
    <source>
        <dbReference type="ARBA" id="ARBA00011702"/>
    </source>
</evidence>
<evidence type="ECO:0000256" key="11">
    <source>
        <dbReference type="ARBA" id="ARBA00022729"/>
    </source>
</evidence>
<evidence type="ECO:0000256" key="18">
    <source>
        <dbReference type="RuleBase" id="RU366027"/>
    </source>
</evidence>
<reference evidence="19 20" key="1">
    <citation type="submission" date="2023-07" db="EMBL/GenBank/DDBJ databases">
        <title>Sorghum-associated microbial communities from plants grown in Nebraska, USA.</title>
        <authorList>
            <person name="Schachtman D."/>
        </authorList>
    </citation>
    <scope>NUCLEOTIDE SEQUENCE [LARGE SCALE GENOMIC DNA]</scope>
    <source>
        <strain evidence="19 20">BE107</strain>
    </source>
</reference>
<organism evidence="19 20">
    <name type="scientific">Pseudoxanthomonas sacheonensis</name>
    <dbReference type="NCBI Taxonomy" id="443615"/>
    <lineage>
        <taxon>Bacteria</taxon>
        <taxon>Pseudomonadati</taxon>
        <taxon>Pseudomonadota</taxon>
        <taxon>Gammaproteobacteria</taxon>
        <taxon>Lysobacterales</taxon>
        <taxon>Lysobacteraceae</taxon>
        <taxon>Pseudoxanthomonas</taxon>
    </lineage>
</organism>
<evidence type="ECO:0000256" key="5">
    <source>
        <dbReference type="ARBA" id="ARBA00013179"/>
    </source>
</evidence>
<keyword evidence="12 18" id="KW-0378">Hydrolase</keyword>
<keyword evidence="10 18" id="KW-0479">Metal-binding</keyword>
<evidence type="ECO:0000313" key="20">
    <source>
        <dbReference type="Proteomes" id="UP001254759"/>
    </source>
</evidence>
<evidence type="ECO:0000256" key="3">
    <source>
        <dbReference type="ARBA" id="ARBA00010525"/>
    </source>
</evidence>
<comment type="catalytic activity">
    <reaction evidence="2 18">
        <text>a 1,2-diacyl-sn-glycero-3-phosphocholine + H2O = a 1-acyl-sn-glycero-3-phosphocholine + a fatty acid + H(+)</text>
        <dbReference type="Rhea" id="RHEA:15801"/>
        <dbReference type="ChEBI" id="CHEBI:15377"/>
        <dbReference type="ChEBI" id="CHEBI:15378"/>
        <dbReference type="ChEBI" id="CHEBI:28868"/>
        <dbReference type="ChEBI" id="CHEBI:57643"/>
        <dbReference type="ChEBI" id="CHEBI:58168"/>
        <dbReference type="EC" id="3.1.1.4"/>
    </reaction>
</comment>
<dbReference type="InterPro" id="IPR036541">
    <property type="entry name" value="PLipase_A1_sf"/>
</dbReference>
<dbReference type="EMBL" id="JAVDTT010000001">
    <property type="protein sequence ID" value="MDR6840481.1"/>
    <property type="molecule type" value="Genomic_DNA"/>
</dbReference>
<keyword evidence="20" id="KW-1185">Reference proteome</keyword>
<dbReference type="CDD" id="cd00541">
    <property type="entry name" value="OMPLA"/>
    <property type="match status" value="1"/>
</dbReference>
<dbReference type="GO" id="GO:0008970">
    <property type="term" value="F:phospholipase A1 activity"/>
    <property type="evidence" value="ECO:0007669"/>
    <property type="project" value="UniProtKB-EC"/>
</dbReference>
<accession>A0ABU1RNY0</accession>
<dbReference type="PANTHER" id="PTHR40457">
    <property type="entry name" value="PHOSPHOLIPASE A1"/>
    <property type="match status" value="1"/>
</dbReference>
<evidence type="ECO:0000256" key="7">
    <source>
        <dbReference type="ARBA" id="ARBA00021726"/>
    </source>
</evidence>
<evidence type="ECO:0000256" key="6">
    <source>
        <dbReference type="ARBA" id="ARBA00013278"/>
    </source>
</evidence>
<gene>
    <name evidence="19" type="ORF">J2W94_000745</name>
</gene>
<protein>
    <recommendedName>
        <fullName evidence="7 18">Phospholipase A1</fullName>
        <ecNumber evidence="5 18">3.1.1.32</ecNumber>
        <ecNumber evidence="6 18">3.1.1.4</ecNumber>
    </recommendedName>
    <alternativeName>
        <fullName evidence="18">Phosphatidylcholine 1-acylhydrolase</fullName>
    </alternativeName>
</protein>
<dbReference type="InterPro" id="IPR003187">
    <property type="entry name" value="PLipase_A1"/>
</dbReference>
<evidence type="ECO:0000256" key="2">
    <source>
        <dbReference type="ARBA" id="ARBA00001604"/>
    </source>
</evidence>
<keyword evidence="17 18" id="KW-0998">Cell outer membrane</keyword>
<evidence type="ECO:0000313" key="19">
    <source>
        <dbReference type="EMBL" id="MDR6840481.1"/>
    </source>
</evidence>
<name>A0ABU1RNY0_9GAMM</name>
<dbReference type="EC" id="3.1.1.32" evidence="5 18"/>
<feature type="signal peptide" evidence="18">
    <location>
        <begin position="1"/>
        <end position="23"/>
    </location>
</feature>
<comment type="caution">
    <text evidence="19">The sequence shown here is derived from an EMBL/GenBank/DDBJ whole genome shotgun (WGS) entry which is preliminary data.</text>
</comment>
<dbReference type="Pfam" id="PF02253">
    <property type="entry name" value="PLA1"/>
    <property type="match status" value="1"/>
</dbReference>
<dbReference type="EC" id="3.1.1.4" evidence="6 18"/>
<dbReference type="Gene3D" id="2.40.230.10">
    <property type="entry name" value="Phospholipase A1"/>
    <property type="match status" value="1"/>
</dbReference>
<comment type="subcellular location">
    <subcellularLocation>
        <location evidence="18">Cell outer membrane</location>
        <topology evidence="18">Multi-pass membrane protein</topology>
    </subcellularLocation>
    <text evidence="18">One of the very few enzymes located there.</text>
</comment>
<dbReference type="RefSeq" id="WP_310090366.1">
    <property type="nucleotide sequence ID" value="NZ_JAVDTT010000001.1"/>
</dbReference>
<comment type="function">
    <text evidence="18">Hydrolysis of phosphatidylcholine with phospholipase A2 (EC 3.1.1.4) and phospholipase A1 (EC 3.1.1.32) activities.</text>
</comment>
<comment type="subunit">
    <text evidence="4 18">Homodimer; dimerization is reversible, and the dimeric form is the active one.</text>
</comment>
<keyword evidence="8" id="KW-1134">Transmembrane beta strand</keyword>
<dbReference type="Proteomes" id="UP001254759">
    <property type="component" value="Unassembled WGS sequence"/>
</dbReference>
<evidence type="ECO:0000256" key="12">
    <source>
        <dbReference type="ARBA" id="ARBA00022801"/>
    </source>
</evidence>
<evidence type="ECO:0000256" key="13">
    <source>
        <dbReference type="ARBA" id="ARBA00022837"/>
    </source>
</evidence>
<evidence type="ECO:0000256" key="10">
    <source>
        <dbReference type="ARBA" id="ARBA00022723"/>
    </source>
</evidence>
<dbReference type="PRINTS" id="PR01486">
    <property type="entry name" value="PHPHLIPASEA1"/>
</dbReference>
<keyword evidence="16" id="KW-0472">Membrane</keyword>
<dbReference type="GO" id="GO:0004623">
    <property type="term" value="F:phospholipase A2 activity"/>
    <property type="evidence" value="ECO:0007669"/>
    <property type="project" value="UniProtKB-EC"/>
</dbReference>
<evidence type="ECO:0000256" key="16">
    <source>
        <dbReference type="ARBA" id="ARBA00023136"/>
    </source>
</evidence>
<dbReference type="PANTHER" id="PTHR40457:SF1">
    <property type="entry name" value="PHOSPHOLIPASE A1"/>
    <property type="match status" value="1"/>
</dbReference>
<evidence type="ECO:0000256" key="17">
    <source>
        <dbReference type="ARBA" id="ARBA00023237"/>
    </source>
</evidence>
<feature type="chain" id="PRO_5044956682" description="Phospholipase A1" evidence="18">
    <location>
        <begin position="24"/>
        <end position="384"/>
    </location>
</feature>
<keyword evidence="11 18" id="KW-0732">Signal</keyword>
<sequence>MIPNRFQFSLLASAMAASSIAMAQTAPAPATPEACVAIETDATRLACYDQALGRAASDTQAADAAAELAAELAKQERKAAAPDGSAPLSERARHRLGSLFGNDDQYAEARANAGKGSLLDSRWELAKDSKLGVFQMRAYKPVYLFPAFWTSNVNETPSSPNPDNTVETPQNLTSVEAKFQLSFKTKFAENLFGDNGDLWGAYTQSSRWQVYNGEESRPFRETNYEPEVMLVFHNNYSLFGWKGRMTGIGINHQSNGRSDPLSRSWNRVILNVGLDRENWAFVVRPWWRISDGNDDDNPDIENYVGRGDAMLVYSKNGHEFSLVGRHSLRGGEDSHGSLQMDWGFPIDRTLRGHLQVFHGYGESLIDYNHKATYVGLGISLLEWF</sequence>
<dbReference type="SUPFAM" id="SSF56931">
    <property type="entry name" value="Outer membrane phospholipase A (OMPLA)"/>
    <property type="match status" value="1"/>
</dbReference>
<comment type="cofactor">
    <cofactor evidence="18">
        <name>Ca(2+)</name>
        <dbReference type="ChEBI" id="CHEBI:29108"/>
    </cofactor>
    <text evidence="18">Binds 1 Ca(2+) ion per monomer. In the dimeric form the Ca(2+) is bound by different amino acids with binding of each Ca(2+) shared with ligands coming from each monomer. The Ca(2+) ion may have a role in catalysis.</text>
</comment>
<evidence type="ECO:0000256" key="15">
    <source>
        <dbReference type="ARBA" id="ARBA00023098"/>
    </source>
</evidence>
<comment type="similarity">
    <text evidence="3 18">Belongs to the phospholipase A1 family.</text>
</comment>